<organism evidence="1 2">
    <name type="scientific">Cellulomonas septica</name>
    <dbReference type="NCBI Taxonomy" id="285080"/>
    <lineage>
        <taxon>Bacteria</taxon>
        <taxon>Bacillati</taxon>
        <taxon>Actinomycetota</taxon>
        <taxon>Actinomycetes</taxon>
        <taxon>Micrococcales</taxon>
        <taxon>Cellulomonadaceae</taxon>
        <taxon>Cellulomonas</taxon>
    </lineage>
</organism>
<sequence>MGILADFDLTPGPGVSERALLTKRLNRLTVRSAPDGDGEGWLLSARWATANFERVPGSEPRDLLIRREFSWRSADPPVSISDRKPPGREHRPSATRILDSRGAALRLYLIILAVAHKTRWRTATHANELPLAGDFGWVDLVAGRLKKQGAPRMVASDRDDRLRTVHAALRSLQGAGLVELPNDGRPKGTYDGFIPLREGGLLLPASVRYTLPTTKDVLISLPYTFITNGWVHLLEDSEIALLLMVACGAGSLEVPGLQPGWVAIPAATRLARYGLSRDAFDAHRMLKRFGLLDVYGLGRHDEDLSRVREYGKKEPQLHRLHLRREGFEEPALDVVPTEVARRLRE</sequence>
<reference evidence="1 2" key="1">
    <citation type="submission" date="2020-04" db="EMBL/GenBank/DDBJ databases">
        <title>MicrobeNet Type strains.</title>
        <authorList>
            <person name="Nicholson A.C."/>
        </authorList>
    </citation>
    <scope>NUCLEOTIDE SEQUENCE [LARGE SCALE GENOMIC DNA]</scope>
    <source>
        <strain evidence="1 2">ATCC BAA-787</strain>
    </source>
</reference>
<proteinExistence type="predicted"/>
<gene>
    <name evidence="1" type="ORF">HGA02_01070</name>
</gene>
<protein>
    <submittedName>
        <fullName evidence="1">Uncharacterized protein</fullName>
    </submittedName>
</protein>
<dbReference type="EMBL" id="JAAXOY010000005">
    <property type="protein sequence ID" value="NKY38159.1"/>
    <property type="molecule type" value="Genomic_DNA"/>
</dbReference>
<name>A0ABX1JV16_9CELL</name>
<evidence type="ECO:0000313" key="2">
    <source>
        <dbReference type="Proteomes" id="UP000777774"/>
    </source>
</evidence>
<accession>A0ABX1JV16</accession>
<comment type="caution">
    <text evidence="1">The sequence shown here is derived from an EMBL/GenBank/DDBJ whole genome shotgun (WGS) entry which is preliminary data.</text>
</comment>
<evidence type="ECO:0000313" key="1">
    <source>
        <dbReference type="EMBL" id="NKY38159.1"/>
    </source>
</evidence>
<dbReference type="Proteomes" id="UP000777774">
    <property type="component" value="Unassembled WGS sequence"/>
</dbReference>
<keyword evidence="2" id="KW-1185">Reference proteome</keyword>
<dbReference type="RefSeq" id="WP_168676634.1">
    <property type="nucleotide sequence ID" value="NZ_JAAXOY010000005.1"/>
</dbReference>